<dbReference type="EMBL" id="GBRH01201154">
    <property type="protein sequence ID" value="JAD96741.1"/>
    <property type="molecule type" value="Transcribed_RNA"/>
</dbReference>
<evidence type="ECO:0000313" key="1">
    <source>
        <dbReference type="EMBL" id="JAD96741.1"/>
    </source>
</evidence>
<sequence length="47" mass="5379">MKTSIKGNWFMVHQLFTLKFLSDLGLLLWAQHGELTAIRHLNPSTSP</sequence>
<protein>
    <submittedName>
        <fullName evidence="1">Uncharacterized protein</fullName>
    </submittedName>
</protein>
<reference evidence="1" key="1">
    <citation type="submission" date="2014-09" db="EMBL/GenBank/DDBJ databases">
        <authorList>
            <person name="Magalhaes I.L.F."/>
            <person name="Oliveira U."/>
            <person name="Santos F.R."/>
            <person name="Vidigal T.H.D.A."/>
            <person name="Brescovit A.D."/>
            <person name="Santos A.J."/>
        </authorList>
    </citation>
    <scope>NUCLEOTIDE SEQUENCE</scope>
    <source>
        <tissue evidence="1">Shoot tissue taken approximately 20 cm above the soil surface</tissue>
    </source>
</reference>
<organism evidence="1">
    <name type="scientific">Arundo donax</name>
    <name type="common">Giant reed</name>
    <name type="synonym">Donax arundinaceus</name>
    <dbReference type="NCBI Taxonomy" id="35708"/>
    <lineage>
        <taxon>Eukaryota</taxon>
        <taxon>Viridiplantae</taxon>
        <taxon>Streptophyta</taxon>
        <taxon>Embryophyta</taxon>
        <taxon>Tracheophyta</taxon>
        <taxon>Spermatophyta</taxon>
        <taxon>Magnoliopsida</taxon>
        <taxon>Liliopsida</taxon>
        <taxon>Poales</taxon>
        <taxon>Poaceae</taxon>
        <taxon>PACMAD clade</taxon>
        <taxon>Arundinoideae</taxon>
        <taxon>Arundineae</taxon>
        <taxon>Arundo</taxon>
    </lineage>
</organism>
<name>A0A0A9E9L7_ARUDO</name>
<reference evidence="1" key="2">
    <citation type="journal article" date="2015" name="Data Brief">
        <title>Shoot transcriptome of the giant reed, Arundo donax.</title>
        <authorList>
            <person name="Barrero R.A."/>
            <person name="Guerrero F.D."/>
            <person name="Moolhuijzen P."/>
            <person name="Goolsby J.A."/>
            <person name="Tidwell J."/>
            <person name="Bellgard S.E."/>
            <person name="Bellgard M.I."/>
        </authorList>
    </citation>
    <scope>NUCLEOTIDE SEQUENCE</scope>
    <source>
        <tissue evidence="1">Shoot tissue taken approximately 20 cm above the soil surface</tissue>
    </source>
</reference>
<accession>A0A0A9E9L7</accession>
<dbReference type="AlphaFoldDB" id="A0A0A9E9L7"/>
<proteinExistence type="predicted"/>